<feature type="region of interest" description="Disordered" evidence="1">
    <location>
        <begin position="102"/>
        <end position="127"/>
    </location>
</feature>
<gene>
    <name evidence="2" type="ORF">SVXNc_0351</name>
</gene>
<evidence type="ECO:0000313" key="3">
    <source>
        <dbReference type="Proteomes" id="UP001218034"/>
    </source>
</evidence>
<dbReference type="RefSeq" id="WP_347722247.1">
    <property type="nucleotide sequence ID" value="NZ_CP104395.1"/>
</dbReference>
<sequence length="210" mass="24084">MGLQMPEDTENNAEKTSEDTEELEPTVANVETYEFCGRPFSQLNTDSDQRYSSQVERDIEETKDMAREPVRYLQNTPGEVFSALQIAEDVWDRSPSDVQMAAKALESEDSSLKPENQPEQPETSDSTEDILEYLEENNTDKLHNLARKGQETAIRELAEEIRQGLDAYASKNQKIEVYDRNELSTQIEELETQGIEVRGEKFYGTRDQVF</sequence>
<dbReference type="Proteomes" id="UP001218034">
    <property type="component" value="Chromosome"/>
</dbReference>
<feature type="region of interest" description="Disordered" evidence="1">
    <location>
        <begin position="1"/>
        <end position="26"/>
    </location>
</feature>
<protein>
    <submittedName>
        <fullName evidence="2">Uncharacterized protein</fullName>
    </submittedName>
</protein>
<feature type="region of interest" description="Disordered" evidence="1">
    <location>
        <begin position="39"/>
        <end position="63"/>
    </location>
</feature>
<feature type="compositionally biased region" description="Polar residues" evidence="1">
    <location>
        <begin position="113"/>
        <end position="124"/>
    </location>
</feature>
<organism evidence="2 3">
    <name type="scientific">Candidatus Nanohalococcus occultus</name>
    <dbReference type="NCBI Taxonomy" id="2978047"/>
    <lineage>
        <taxon>Archaea</taxon>
        <taxon>Candidatus Nanohalarchaeota</taxon>
        <taxon>Candidatus Nanohalarchaeota incertae sedis</taxon>
        <taxon>Candidatus Nanohalococcus</taxon>
    </lineage>
</organism>
<accession>A0ABY8CJ67</accession>
<feature type="compositionally biased region" description="Polar residues" evidence="1">
    <location>
        <begin position="41"/>
        <end position="54"/>
    </location>
</feature>
<dbReference type="GeneID" id="90589787"/>
<name>A0ABY8CJ67_9ARCH</name>
<evidence type="ECO:0000256" key="1">
    <source>
        <dbReference type="SAM" id="MobiDB-lite"/>
    </source>
</evidence>
<dbReference type="EMBL" id="CP104395">
    <property type="protein sequence ID" value="WEL19376.1"/>
    <property type="molecule type" value="Genomic_DNA"/>
</dbReference>
<evidence type="ECO:0000313" key="2">
    <source>
        <dbReference type="EMBL" id="WEL19376.1"/>
    </source>
</evidence>
<proteinExistence type="predicted"/>
<reference evidence="2 3" key="1">
    <citation type="submission" date="2022-09" db="EMBL/GenBank/DDBJ databases">
        <title>Xylan utilization by haloarchaea-nanohaloarchaea associations.</title>
        <authorList>
            <person name="Yakimov M."/>
        </authorList>
    </citation>
    <scope>NUCLEOTIDE SEQUENCE [LARGE SCALE GENOMIC DNA]</scope>
    <source>
        <strain evidence="2 3">SVXNc</strain>
    </source>
</reference>
<keyword evidence="3" id="KW-1185">Reference proteome</keyword>